<dbReference type="RefSeq" id="WP_099215911.1">
    <property type="nucleotide sequence ID" value="NZ_JAUYVU010000015.1"/>
</dbReference>
<name>A0A2G1BSL2_9FLAO</name>
<dbReference type="InterPro" id="IPR019734">
    <property type="entry name" value="TPR_rpt"/>
</dbReference>
<dbReference type="Pfam" id="PF06580">
    <property type="entry name" value="His_kinase"/>
    <property type="match status" value="1"/>
</dbReference>
<dbReference type="PANTHER" id="PTHR34220:SF7">
    <property type="entry name" value="SENSOR HISTIDINE KINASE YPDA"/>
    <property type="match status" value="1"/>
</dbReference>
<evidence type="ECO:0000313" key="6">
    <source>
        <dbReference type="Proteomes" id="UP000222163"/>
    </source>
</evidence>
<evidence type="ECO:0000313" key="5">
    <source>
        <dbReference type="EMBL" id="PHN97053.1"/>
    </source>
</evidence>
<keyword evidence="2" id="KW-0472">Membrane</keyword>
<dbReference type="EMBL" id="PDUU01000009">
    <property type="protein sequence ID" value="PHN97053.1"/>
    <property type="molecule type" value="Genomic_DNA"/>
</dbReference>
<evidence type="ECO:0000313" key="4">
    <source>
        <dbReference type="EMBL" id="MDP2542782.1"/>
    </source>
</evidence>
<dbReference type="SUPFAM" id="SSF55874">
    <property type="entry name" value="ATPase domain of HSP90 chaperone/DNA topoisomerase II/histidine kinase"/>
    <property type="match status" value="1"/>
</dbReference>
<dbReference type="Proteomes" id="UP001242342">
    <property type="component" value="Unassembled WGS sequence"/>
</dbReference>
<dbReference type="Pfam" id="PF13181">
    <property type="entry name" value="TPR_8"/>
    <property type="match status" value="1"/>
</dbReference>
<dbReference type="EMBL" id="JAUYVU010000015">
    <property type="protein sequence ID" value="MDP2542782.1"/>
    <property type="molecule type" value="Genomic_DNA"/>
</dbReference>
<reference evidence="5 6" key="1">
    <citation type="journal article" date="2016" name="Nat. Commun.">
        <title>Microbial interactions lead to rapid micro-scale successions on model marine particles.</title>
        <authorList>
            <person name="Datta M.S."/>
            <person name="Sliwerska E."/>
            <person name="Gore J."/>
            <person name="Polz M.F."/>
            <person name="Cordero O.X."/>
        </authorList>
    </citation>
    <scope>NUCLEOTIDE SEQUENCE [LARGE SCALE GENOMIC DNA]</scope>
    <source>
        <strain evidence="5 6">4G03</strain>
    </source>
</reference>
<reference evidence="5" key="2">
    <citation type="submission" date="2017-10" db="EMBL/GenBank/DDBJ databases">
        <authorList>
            <person name="Enke T.N."/>
            <person name="Cordero O.X."/>
        </authorList>
    </citation>
    <scope>NUCLEOTIDE SEQUENCE</scope>
    <source>
        <strain evidence="5">4G03</strain>
    </source>
</reference>
<gene>
    <name evidence="5" type="ORF">CSC81_11605</name>
    <name evidence="4" type="ORF">Q8W23_15000</name>
</gene>
<dbReference type="InterPro" id="IPR011990">
    <property type="entry name" value="TPR-like_helical_dom_sf"/>
</dbReference>
<dbReference type="GO" id="GO:0000155">
    <property type="term" value="F:phosphorelay sensor kinase activity"/>
    <property type="evidence" value="ECO:0007669"/>
    <property type="project" value="InterPro"/>
</dbReference>
<keyword evidence="5" id="KW-0418">Kinase</keyword>
<evidence type="ECO:0000259" key="3">
    <source>
        <dbReference type="Pfam" id="PF06580"/>
    </source>
</evidence>
<feature type="transmembrane region" description="Helical" evidence="2">
    <location>
        <begin position="492"/>
        <end position="512"/>
    </location>
</feature>
<dbReference type="Gene3D" id="3.30.565.10">
    <property type="entry name" value="Histidine kinase-like ATPase, C-terminal domain"/>
    <property type="match status" value="1"/>
</dbReference>
<protein>
    <submittedName>
        <fullName evidence="4 5">Histidine kinase</fullName>
    </submittedName>
</protein>
<feature type="repeat" description="TPR" evidence="1">
    <location>
        <begin position="232"/>
        <end position="265"/>
    </location>
</feature>
<evidence type="ECO:0000256" key="2">
    <source>
        <dbReference type="SAM" id="Phobius"/>
    </source>
</evidence>
<feature type="domain" description="Signal transduction histidine kinase internal region" evidence="3">
    <location>
        <begin position="527"/>
        <end position="605"/>
    </location>
</feature>
<organism evidence="5 6">
    <name type="scientific">Tenacibaculum discolor</name>
    <dbReference type="NCBI Taxonomy" id="361581"/>
    <lineage>
        <taxon>Bacteria</taxon>
        <taxon>Pseudomonadati</taxon>
        <taxon>Bacteroidota</taxon>
        <taxon>Flavobacteriia</taxon>
        <taxon>Flavobacteriales</taxon>
        <taxon>Flavobacteriaceae</taxon>
        <taxon>Tenacibaculum</taxon>
    </lineage>
</organism>
<reference evidence="4 7" key="3">
    <citation type="submission" date="2023-07" db="EMBL/GenBank/DDBJ databases">
        <title>Genome content predicts the carbon catabolic preferences of heterotrophic bacteria.</title>
        <authorList>
            <person name="Gralka M."/>
        </authorList>
    </citation>
    <scope>NUCLEOTIDE SEQUENCE [LARGE SCALE GENOMIC DNA]</scope>
    <source>
        <strain evidence="4 7">4G03</strain>
    </source>
</reference>
<evidence type="ECO:0000313" key="7">
    <source>
        <dbReference type="Proteomes" id="UP001242342"/>
    </source>
</evidence>
<dbReference type="InterPro" id="IPR036890">
    <property type="entry name" value="HATPase_C_sf"/>
</dbReference>
<keyword evidence="5" id="KW-0808">Transferase</keyword>
<dbReference type="SMART" id="SM00028">
    <property type="entry name" value="TPR"/>
    <property type="match status" value="4"/>
</dbReference>
<dbReference type="GO" id="GO:0016020">
    <property type="term" value="C:membrane"/>
    <property type="evidence" value="ECO:0007669"/>
    <property type="project" value="InterPro"/>
</dbReference>
<dbReference type="Gene3D" id="1.25.40.10">
    <property type="entry name" value="Tetratricopeptide repeat domain"/>
    <property type="match status" value="3"/>
</dbReference>
<dbReference type="AlphaFoldDB" id="A0A2G1BSL2"/>
<dbReference type="SUPFAM" id="SSF48452">
    <property type="entry name" value="TPR-like"/>
    <property type="match status" value="2"/>
</dbReference>
<dbReference type="PANTHER" id="PTHR34220">
    <property type="entry name" value="SENSOR HISTIDINE KINASE YPDA"/>
    <property type="match status" value="1"/>
</dbReference>
<dbReference type="InterPro" id="IPR050640">
    <property type="entry name" value="Bact_2-comp_sensor_kinase"/>
</dbReference>
<proteinExistence type="predicted"/>
<keyword evidence="7" id="KW-1185">Reference proteome</keyword>
<sequence length="733" mass="84993">MKKLFYILLLPILLLRFSEVYSQVGKELSKEFSVKVQVVSKETNRPIKDARVEVNGRTFRFSEITGNYTVKATAGSQLEVSHPNFNRVFYTIKDDEDIKVEVEGFTSKRKSKLSSYSKRKQVSLYSQYLDSVEFYKKKNIDKSLSFVEKTLLTNPNKSQRAHVFKELADVYFYWKQYDLAVENYQISLQEVNSPRIRLKLAKAAFLSEDYSSSEQNYLQSLQSGVLNNYLSLTAYQGLGDVYLVQKNYNKAKANYEKALEIAKKNLITPKITDLNSKLAEVFAAQGNTQKADGYFKNSLKLASEENKKRSLKEQQKVADFYNKSQRYDEEIQLRKESLKEADDIVVEAESNESLVDSITSQKINYKIGNAYMQKSEYEEAIPYLKKSIADADKNKDLIIQKDATKRLSEVYATVGDYTEALKTYQNYVTLVDTLYSRKEQEIQQVKRFSKRISDNQNRIASLEKDKKLADSKISLAYKDQQLVQESNKRQKWIIYSLIGGFLLMSLLVYFMFRTNKQQKLANNLLALKSMRSQMNPHFIFNALNSVNSFIAVNDERSANRYLSEFSVLMRSVLENSDEDFIPLTKEIELLELYVKLEHNRFKDKFDYNIHIEESIPLEQYSIPPMLLQPYIENAIWHGLRYKKEKGKLQISMLPKNNESITILIEDDGIGREKSIEMKTKNQLKQKSKGMSTIKNRIAILNDMYQDKISVMVSNVFEDGSGTKVELTLKKDEN</sequence>
<keyword evidence="1" id="KW-0802">TPR repeat</keyword>
<keyword evidence="2" id="KW-0812">Transmembrane</keyword>
<keyword evidence="2" id="KW-1133">Transmembrane helix</keyword>
<feature type="repeat" description="TPR" evidence="1">
    <location>
        <begin position="361"/>
        <end position="394"/>
    </location>
</feature>
<dbReference type="Pfam" id="PF13424">
    <property type="entry name" value="TPR_12"/>
    <property type="match status" value="1"/>
</dbReference>
<dbReference type="InterPro" id="IPR010559">
    <property type="entry name" value="Sig_transdc_His_kin_internal"/>
</dbReference>
<dbReference type="PROSITE" id="PS50005">
    <property type="entry name" value="TPR"/>
    <property type="match status" value="2"/>
</dbReference>
<accession>A0A2G1BSL2</accession>
<evidence type="ECO:0000256" key="1">
    <source>
        <dbReference type="PROSITE-ProRule" id="PRU00339"/>
    </source>
</evidence>
<comment type="caution">
    <text evidence="5">The sequence shown here is derived from an EMBL/GenBank/DDBJ whole genome shotgun (WGS) entry which is preliminary data.</text>
</comment>
<dbReference type="Proteomes" id="UP000222163">
    <property type="component" value="Unassembled WGS sequence"/>
</dbReference>